<gene>
    <name evidence="3" type="ORF">SI859A1_01071</name>
</gene>
<feature type="transmembrane region" description="Helical" evidence="1">
    <location>
        <begin position="54"/>
        <end position="72"/>
    </location>
</feature>
<dbReference type="RefSeq" id="WP_009208933.1">
    <property type="nucleotide sequence ID" value="NZ_BBWP01000022.1"/>
</dbReference>
<dbReference type="AlphaFoldDB" id="Q1YEK4"/>
<organism evidence="3 4">
    <name type="scientific">Aurantimonas manganoxydans (strain ATCC BAA-1229 / DSM 21871 / SI85-9A1)</name>
    <dbReference type="NCBI Taxonomy" id="287752"/>
    <lineage>
        <taxon>Bacteria</taxon>
        <taxon>Pseudomonadati</taxon>
        <taxon>Pseudomonadota</taxon>
        <taxon>Alphaproteobacteria</taxon>
        <taxon>Hyphomicrobiales</taxon>
        <taxon>Aurantimonadaceae</taxon>
        <taxon>Aurantimonas</taxon>
    </lineage>
</organism>
<dbReference type="GO" id="GO:0004519">
    <property type="term" value="F:endonuclease activity"/>
    <property type="evidence" value="ECO:0007669"/>
    <property type="project" value="UniProtKB-KW"/>
</dbReference>
<dbReference type="Proteomes" id="UP000000321">
    <property type="component" value="Unassembled WGS sequence"/>
</dbReference>
<keyword evidence="4" id="KW-1185">Reference proteome</keyword>
<dbReference type="InterPro" id="IPR036691">
    <property type="entry name" value="Endo/exonu/phosph_ase_sf"/>
</dbReference>
<feature type="transmembrane region" description="Helical" evidence="1">
    <location>
        <begin position="24"/>
        <end position="48"/>
    </location>
</feature>
<keyword evidence="1" id="KW-1133">Transmembrane helix</keyword>
<keyword evidence="1" id="KW-0812">Transmembrane</keyword>
<sequence>MAGTGTTDAPSRGRTGGRRWLRRTLAALALVCALPVVAGFFGGSVAAFDSVGHFRAHLSVVALLAGVATLIAGPAIPRITGALAVAAALAGFVTVAPYVLPDSTPMAADAVEGRPTYRLLQMNLRYDVAEPAEAIRRIAAEAPDIVTLQETGRDWQARLETLSATYPHQFYCSGPFAQGNVAILSKRPFVDETGYCDVENGFAARRIDFNGTVATIVSQHLQWPWPFGHWRQLADLQETLGLLRGPVLIAGDFNAAPWSAALETYAAASGTTPVTGIGFTWLSRALPGALAPYIGLPIDHVLATPGIVIRKLGTLAPTASDHMPIAATFSLPAAAPAAPDTPQAAAL</sequence>
<dbReference type="OrthoDB" id="3808618at2"/>
<protein>
    <submittedName>
        <fullName evidence="3">Possible endonuclease/exonuclease</fullName>
    </submittedName>
</protein>
<keyword evidence="3" id="KW-0269">Exonuclease</keyword>
<dbReference type="EMBL" id="AAPJ01000008">
    <property type="protein sequence ID" value="EAS48587.1"/>
    <property type="molecule type" value="Genomic_DNA"/>
</dbReference>
<comment type="caution">
    <text evidence="3">The sequence shown here is derived from an EMBL/GenBank/DDBJ whole genome shotgun (WGS) entry which is preliminary data.</text>
</comment>
<dbReference type="Pfam" id="PF03372">
    <property type="entry name" value="Exo_endo_phos"/>
    <property type="match status" value="1"/>
</dbReference>
<dbReference type="InterPro" id="IPR005135">
    <property type="entry name" value="Endo/exonuclease/phosphatase"/>
</dbReference>
<proteinExistence type="predicted"/>
<evidence type="ECO:0000313" key="4">
    <source>
        <dbReference type="Proteomes" id="UP000000321"/>
    </source>
</evidence>
<keyword evidence="3" id="KW-0540">Nuclease</keyword>
<dbReference type="BioCyc" id="AURANTIMONAS:SI859A1_01071-MONOMER"/>
<evidence type="ECO:0000256" key="1">
    <source>
        <dbReference type="SAM" id="Phobius"/>
    </source>
</evidence>
<evidence type="ECO:0000313" key="3">
    <source>
        <dbReference type="EMBL" id="EAS48587.1"/>
    </source>
</evidence>
<evidence type="ECO:0000259" key="2">
    <source>
        <dbReference type="Pfam" id="PF03372"/>
    </source>
</evidence>
<accession>Q1YEK4</accession>
<keyword evidence="3" id="KW-0255">Endonuclease</keyword>
<feature type="domain" description="Endonuclease/exonuclease/phosphatase" evidence="2">
    <location>
        <begin position="123"/>
        <end position="322"/>
    </location>
</feature>
<dbReference type="HOGENOM" id="CLU_052333_0_1_5"/>
<feature type="transmembrane region" description="Helical" evidence="1">
    <location>
        <begin position="79"/>
        <end position="100"/>
    </location>
</feature>
<name>Q1YEK4_AURMS</name>
<dbReference type="SUPFAM" id="SSF56219">
    <property type="entry name" value="DNase I-like"/>
    <property type="match status" value="1"/>
</dbReference>
<dbReference type="GO" id="GO:0004527">
    <property type="term" value="F:exonuclease activity"/>
    <property type="evidence" value="ECO:0007669"/>
    <property type="project" value="UniProtKB-KW"/>
</dbReference>
<keyword evidence="1" id="KW-0472">Membrane</keyword>
<dbReference type="Gene3D" id="3.60.10.10">
    <property type="entry name" value="Endonuclease/exonuclease/phosphatase"/>
    <property type="match status" value="1"/>
</dbReference>
<keyword evidence="3" id="KW-0378">Hydrolase</keyword>
<reference evidence="3 4" key="1">
    <citation type="journal article" date="2008" name="Appl. Environ. Microbiol.">
        <title>Genomic insights into Mn(II) oxidation by the marine alphaproteobacterium Aurantimonas sp. strain SI85-9A1.</title>
        <authorList>
            <person name="Dick G.J."/>
            <person name="Podell S."/>
            <person name="Johnson H.A."/>
            <person name="Rivera-Espinoza Y."/>
            <person name="Bernier-Latmani R."/>
            <person name="McCarthy J.K."/>
            <person name="Torpey J.W."/>
            <person name="Clement B.G."/>
            <person name="Gaasterland T."/>
            <person name="Tebo B.M."/>
        </authorList>
    </citation>
    <scope>NUCLEOTIDE SEQUENCE [LARGE SCALE GENOMIC DNA]</scope>
    <source>
        <strain evidence="3 4">SI85-9A1</strain>
    </source>
</reference>